<dbReference type="AlphaFoldDB" id="A0A1S4ER73"/>
<evidence type="ECO:0000313" key="2">
    <source>
        <dbReference type="Proteomes" id="UP000079169"/>
    </source>
</evidence>
<name>A0A1S4ER73_DIACI</name>
<dbReference type="KEGG" id="dci:108254189"/>
<dbReference type="PANTHER" id="PTHR17695">
    <property type="entry name" value="SMALL SUBUNIT PROCESSOME COMPONENT 20 HOMOLOG"/>
    <property type="match status" value="1"/>
</dbReference>
<dbReference type="InterPro" id="IPR052575">
    <property type="entry name" value="SSU_processome_comp_20"/>
</dbReference>
<protein>
    <submittedName>
        <fullName evidence="3">Small subunit processome component 20 homolog</fullName>
    </submittedName>
</protein>
<proteinExistence type="predicted"/>
<evidence type="ECO:0000259" key="1">
    <source>
        <dbReference type="Pfam" id="PF07539"/>
    </source>
</evidence>
<dbReference type="InterPro" id="IPR011430">
    <property type="entry name" value="UTP20_N"/>
</dbReference>
<feature type="non-terminal residue" evidence="3">
    <location>
        <position position="76"/>
    </location>
</feature>
<dbReference type="PaxDb" id="121845-A0A1S4ER73"/>
<dbReference type="PANTHER" id="PTHR17695:SF11">
    <property type="entry name" value="SMALL SUBUNIT PROCESSOME COMPONENT 20 HOMOLOG"/>
    <property type="match status" value="1"/>
</dbReference>
<dbReference type="Pfam" id="PF07539">
    <property type="entry name" value="UTP20_N"/>
    <property type="match status" value="1"/>
</dbReference>
<reference evidence="3" key="1">
    <citation type="submission" date="2025-08" db="UniProtKB">
        <authorList>
            <consortium name="RefSeq"/>
        </authorList>
    </citation>
    <scope>IDENTIFICATION</scope>
</reference>
<gene>
    <name evidence="3" type="primary">LOC108254189</name>
</gene>
<dbReference type="RefSeq" id="XP_017304673.1">
    <property type="nucleotide sequence ID" value="XM_017449184.2"/>
</dbReference>
<dbReference type="GO" id="GO:0030686">
    <property type="term" value="C:90S preribosome"/>
    <property type="evidence" value="ECO:0007669"/>
    <property type="project" value="TreeGrafter"/>
</dbReference>
<feature type="domain" description="U3 small nucleolar RNA-associated protein 20 N-terminal" evidence="1">
    <location>
        <begin position="2"/>
        <end position="74"/>
    </location>
</feature>
<sequence>MANPKSVHREPEIRKIYEEFLCHRSSIVQKICLDCLLNYKMKDVEPYRDSLYALVDDKTFRNHLIMFTITSEDEQP</sequence>
<dbReference type="GeneID" id="108254189"/>
<dbReference type="Proteomes" id="UP000079169">
    <property type="component" value="Unplaced"/>
</dbReference>
<keyword evidence="2" id="KW-1185">Reference proteome</keyword>
<dbReference type="GO" id="GO:0032040">
    <property type="term" value="C:small-subunit processome"/>
    <property type="evidence" value="ECO:0007669"/>
    <property type="project" value="TreeGrafter"/>
</dbReference>
<organism evidence="2 3">
    <name type="scientific">Diaphorina citri</name>
    <name type="common">Asian citrus psyllid</name>
    <dbReference type="NCBI Taxonomy" id="121845"/>
    <lineage>
        <taxon>Eukaryota</taxon>
        <taxon>Metazoa</taxon>
        <taxon>Ecdysozoa</taxon>
        <taxon>Arthropoda</taxon>
        <taxon>Hexapoda</taxon>
        <taxon>Insecta</taxon>
        <taxon>Pterygota</taxon>
        <taxon>Neoptera</taxon>
        <taxon>Paraneoptera</taxon>
        <taxon>Hemiptera</taxon>
        <taxon>Sternorrhyncha</taxon>
        <taxon>Psylloidea</taxon>
        <taxon>Psyllidae</taxon>
        <taxon>Diaphorininae</taxon>
        <taxon>Diaphorina</taxon>
    </lineage>
</organism>
<accession>A0A1S4ER73</accession>
<evidence type="ECO:0000313" key="3">
    <source>
        <dbReference type="RefSeq" id="XP_017304673.1"/>
    </source>
</evidence>
<dbReference type="STRING" id="121845.A0A1S4ER73"/>